<keyword evidence="3" id="KW-1185">Reference proteome</keyword>
<evidence type="ECO:0000313" key="2">
    <source>
        <dbReference type="EMBL" id="MFD1677945.1"/>
    </source>
</evidence>
<evidence type="ECO:0000313" key="3">
    <source>
        <dbReference type="Proteomes" id="UP001597079"/>
    </source>
</evidence>
<dbReference type="CDD" id="cd05403">
    <property type="entry name" value="NT_KNTase_like"/>
    <property type="match status" value="1"/>
</dbReference>
<comment type="caution">
    <text evidence="2">The sequence shown here is derived from an EMBL/GenBank/DDBJ whole genome shotgun (WGS) entry which is preliminary data.</text>
</comment>
<protein>
    <submittedName>
        <fullName evidence="2">Nucleotidyltransferase domain-containing protein</fullName>
    </submittedName>
</protein>
<proteinExistence type="predicted"/>
<reference evidence="3" key="1">
    <citation type="journal article" date="2019" name="Int. J. Syst. Evol. Microbiol.">
        <title>The Global Catalogue of Microorganisms (GCM) 10K type strain sequencing project: providing services to taxonomists for standard genome sequencing and annotation.</title>
        <authorList>
            <consortium name="The Broad Institute Genomics Platform"/>
            <consortium name="The Broad Institute Genome Sequencing Center for Infectious Disease"/>
            <person name="Wu L."/>
            <person name="Ma J."/>
        </authorList>
    </citation>
    <scope>NUCLEOTIDE SEQUENCE [LARGE SCALE GENOMIC DNA]</scope>
    <source>
        <strain evidence="3">CGMCC 1.12286</strain>
    </source>
</reference>
<accession>A0ABW4JR19</accession>
<dbReference type="EMBL" id="JBHUCX010000099">
    <property type="protein sequence ID" value="MFD1677945.1"/>
    <property type="molecule type" value="Genomic_DNA"/>
</dbReference>
<dbReference type="Pfam" id="PF18765">
    <property type="entry name" value="Polbeta"/>
    <property type="match status" value="1"/>
</dbReference>
<dbReference type="Gene3D" id="3.30.460.10">
    <property type="entry name" value="Beta Polymerase, domain 2"/>
    <property type="match status" value="1"/>
</dbReference>
<gene>
    <name evidence="2" type="ORF">ACFSB2_25085</name>
</gene>
<dbReference type="RefSeq" id="WP_377946018.1">
    <property type="nucleotide sequence ID" value="NZ_JBHUCX010000099.1"/>
</dbReference>
<feature type="domain" description="Polymerase beta nucleotidyltransferase" evidence="1">
    <location>
        <begin position="12"/>
        <end position="100"/>
    </location>
</feature>
<name>A0ABW4JR19_9BACL</name>
<dbReference type="SUPFAM" id="SSF81301">
    <property type="entry name" value="Nucleotidyltransferase"/>
    <property type="match status" value="1"/>
</dbReference>
<dbReference type="Proteomes" id="UP001597079">
    <property type="component" value="Unassembled WGS sequence"/>
</dbReference>
<organism evidence="2 3">
    <name type="scientific">Alicyclobacillus fodiniaquatilis</name>
    <dbReference type="NCBI Taxonomy" id="1661150"/>
    <lineage>
        <taxon>Bacteria</taxon>
        <taxon>Bacillati</taxon>
        <taxon>Bacillota</taxon>
        <taxon>Bacilli</taxon>
        <taxon>Bacillales</taxon>
        <taxon>Alicyclobacillaceae</taxon>
        <taxon>Alicyclobacillus</taxon>
    </lineage>
</organism>
<dbReference type="InterPro" id="IPR043519">
    <property type="entry name" value="NT_sf"/>
</dbReference>
<sequence>MCGLLARDWEFIQKSLSKFPEIERAILFGSRAMGNYKRGSDVDLAIVGEKVTHKTLVELNEWLNEIFPLPYVFDILHYQTILNQELQKHIDTHGKLIYQNQ</sequence>
<dbReference type="InterPro" id="IPR041633">
    <property type="entry name" value="Polbeta"/>
</dbReference>
<evidence type="ECO:0000259" key="1">
    <source>
        <dbReference type="Pfam" id="PF18765"/>
    </source>
</evidence>